<organism evidence="2">
    <name type="scientific">marine sediment metagenome</name>
    <dbReference type="NCBI Taxonomy" id="412755"/>
    <lineage>
        <taxon>unclassified sequences</taxon>
        <taxon>metagenomes</taxon>
        <taxon>ecological metagenomes</taxon>
    </lineage>
</organism>
<reference evidence="2" key="1">
    <citation type="journal article" date="2014" name="Front. Microbiol.">
        <title>High frequency of phylogenetically diverse reductive dehalogenase-homologous genes in deep subseafloor sedimentary metagenomes.</title>
        <authorList>
            <person name="Kawai M."/>
            <person name="Futagami T."/>
            <person name="Toyoda A."/>
            <person name="Takaki Y."/>
            <person name="Nishi S."/>
            <person name="Hori S."/>
            <person name="Arai W."/>
            <person name="Tsubouchi T."/>
            <person name="Morono Y."/>
            <person name="Uchiyama I."/>
            <person name="Ito T."/>
            <person name="Fujiyama A."/>
            <person name="Inagaki F."/>
            <person name="Takami H."/>
        </authorList>
    </citation>
    <scope>NUCLEOTIDE SEQUENCE</scope>
    <source>
        <strain evidence="2">Expedition CK06-06</strain>
    </source>
</reference>
<dbReference type="EMBL" id="BART01041827">
    <property type="protein sequence ID" value="GAH29282.1"/>
    <property type="molecule type" value="Genomic_DNA"/>
</dbReference>
<sequence>FLPNFLNTANFLALFIEIKPILALISMPLVFIGCYLIRLFFVGLATRLFWR</sequence>
<gene>
    <name evidence="2" type="ORF">S01H4_66993</name>
</gene>
<feature type="non-terminal residue" evidence="2">
    <location>
        <position position="51"/>
    </location>
</feature>
<evidence type="ECO:0000313" key="2">
    <source>
        <dbReference type="EMBL" id="GAH29282.1"/>
    </source>
</evidence>
<keyword evidence="1" id="KW-1133">Transmembrane helix</keyword>
<evidence type="ECO:0000256" key="1">
    <source>
        <dbReference type="SAM" id="Phobius"/>
    </source>
</evidence>
<accession>X1E9J7</accession>
<comment type="caution">
    <text evidence="2">The sequence shown here is derived from an EMBL/GenBank/DDBJ whole genome shotgun (WGS) entry which is preliminary data.</text>
</comment>
<feature type="transmembrane region" description="Helical" evidence="1">
    <location>
        <begin position="20"/>
        <end position="41"/>
    </location>
</feature>
<dbReference type="AlphaFoldDB" id="X1E9J7"/>
<protein>
    <submittedName>
        <fullName evidence="2">Uncharacterized protein</fullName>
    </submittedName>
</protein>
<keyword evidence="1" id="KW-0812">Transmembrane</keyword>
<feature type="non-terminal residue" evidence="2">
    <location>
        <position position="1"/>
    </location>
</feature>
<name>X1E9J7_9ZZZZ</name>
<proteinExistence type="predicted"/>
<keyword evidence="1" id="KW-0472">Membrane</keyword>